<evidence type="ECO:0000313" key="12">
    <source>
        <dbReference type="EMBL" id="GMI39675.1"/>
    </source>
</evidence>
<evidence type="ECO:0000256" key="1">
    <source>
        <dbReference type="ARBA" id="ARBA00004141"/>
    </source>
</evidence>
<keyword evidence="7" id="KW-0067">ATP-binding</keyword>
<feature type="transmembrane region" description="Helical" evidence="10">
    <location>
        <begin position="1089"/>
        <end position="1109"/>
    </location>
</feature>
<dbReference type="Gene3D" id="3.40.50.300">
    <property type="entry name" value="P-loop containing nucleotide triphosphate hydrolases"/>
    <property type="match status" value="2"/>
</dbReference>
<keyword evidence="13" id="KW-1185">Reference proteome</keyword>
<feature type="transmembrane region" description="Helical" evidence="10">
    <location>
        <begin position="269"/>
        <end position="293"/>
    </location>
</feature>
<evidence type="ECO:0000256" key="4">
    <source>
        <dbReference type="ARBA" id="ARBA00022692"/>
    </source>
</evidence>
<keyword evidence="3" id="KW-0813">Transport</keyword>
<dbReference type="InterPro" id="IPR027417">
    <property type="entry name" value="P-loop_NTPase"/>
</dbReference>
<feature type="transmembrane region" description="Helical" evidence="10">
    <location>
        <begin position="139"/>
        <end position="159"/>
    </location>
</feature>
<evidence type="ECO:0000256" key="7">
    <source>
        <dbReference type="ARBA" id="ARBA00022840"/>
    </source>
</evidence>
<comment type="subcellular location">
    <subcellularLocation>
        <location evidence="1">Membrane</location>
        <topology evidence="1">Multi-pass membrane protein</topology>
    </subcellularLocation>
</comment>
<reference evidence="12 13" key="1">
    <citation type="journal article" date="2023" name="Commun. Biol.">
        <title>Genome analysis of Parmales, the sister group of diatoms, reveals the evolutionary specialization of diatoms from phago-mixotrophs to photoautotrophs.</title>
        <authorList>
            <person name="Ban H."/>
            <person name="Sato S."/>
            <person name="Yoshikawa S."/>
            <person name="Yamada K."/>
            <person name="Nakamura Y."/>
            <person name="Ichinomiya M."/>
            <person name="Sato N."/>
            <person name="Blanc-Mathieu R."/>
            <person name="Endo H."/>
            <person name="Kuwata A."/>
            <person name="Ogata H."/>
        </authorList>
    </citation>
    <scope>NUCLEOTIDE SEQUENCE [LARGE SCALE GENOMIC DNA]</scope>
</reference>
<name>A0ABQ6N410_9STRA</name>
<feature type="transmembrane region" description="Helical" evidence="10">
    <location>
        <begin position="1194"/>
        <end position="1214"/>
    </location>
</feature>
<feature type="transmembrane region" description="Helical" evidence="10">
    <location>
        <begin position="200"/>
        <end position="218"/>
    </location>
</feature>
<accession>A0ABQ6N410</accession>
<dbReference type="CDD" id="cd03263">
    <property type="entry name" value="ABC_subfamily_A"/>
    <property type="match status" value="2"/>
</dbReference>
<dbReference type="SMART" id="SM00382">
    <property type="entry name" value="AAA"/>
    <property type="match status" value="2"/>
</dbReference>
<keyword evidence="6" id="KW-0547">Nucleotide-binding</keyword>
<comment type="similarity">
    <text evidence="2">Belongs to the ABC transporter superfamily. ABCA family.</text>
</comment>
<feature type="transmembrane region" description="Helical" evidence="10">
    <location>
        <begin position="740"/>
        <end position="764"/>
    </location>
</feature>
<dbReference type="InterPro" id="IPR013525">
    <property type="entry name" value="ABC2_TM"/>
</dbReference>
<feature type="transmembrane region" description="Helical" evidence="10">
    <location>
        <begin position="1152"/>
        <end position="1174"/>
    </location>
</feature>
<dbReference type="PANTHER" id="PTHR19229:SF36">
    <property type="entry name" value="ATP-BINDING CASSETTE SUB-FAMILY A MEMBER 2"/>
    <property type="match status" value="1"/>
</dbReference>
<dbReference type="PANTHER" id="PTHR19229">
    <property type="entry name" value="ATP-BINDING CASSETTE TRANSPORTER SUBFAMILY A ABCA"/>
    <property type="match status" value="1"/>
</dbReference>
<keyword evidence="5" id="KW-0677">Repeat</keyword>
<feature type="domain" description="ABC transporter" evidence="11">
    <location>
        <begin position="350"/>
        <end position="581"/>
    </location>
</feature>
<gene>
    <name evidence="12" type="ORF">TeGR_g6777</name>
</gene>
<keyword evidence="9 10" id="KW-0472">Membrane</keyword>
<feature type="non-terminal residue" evidence="12">
    <location>
        <position position="1"/>
    </location>
</feature>
<dbReference type="InterPro" id="IPR017871">
    <property type="entry name" value="ABC_transporter-like_CS"/>
</dbReference>
<dbReference type="InterPro" id="IPR003593">
    <property type="entry name" value="AAA+_ATPase"/>
</dbReference>
<feature type="transmembrane region" description="Helical" evidence="10">
    <location>
        <begin position="230"/>
        <end position="249"/>
    </location>
</feature>
<dbReference type="Proteomes" id="UP001165060">
    <property type="component" value="Unassembled WGS sequence"/>
</dbReference>
<sequence>YRPNVITTPPTDRLFEDIARSAADSCIMQDGGPILSDASCVGQYAANGVLTLSRLANDWILSKVSVKVTPNGVSFVNYPNAAYKKEGFWDNVKMYIPLFYLIAFIMPVLRSIKMIVTEKEAGLKQLMSIMGVSDLTNSFAWYTHIVLFFFIIGCILAGISDAFFVGSDFGYLLLFFCLALVSFTSFVFLCASVFTRARIGSVVGTLLFICGYFLSFAADPQTGSGGLIKVLCLHPFTAFAYGCYYIAYLENDGKGLNAQTVGTTTLPSSFTAANAIAFLIIDAIWMLFLSWYFSKIFAPGRRQKLWFCFMPSYWCGSPPPQNVADTDEAASAGGRVPEVEPVDAYQTANVLIQKLSKRYAKKVAVNELSLNLYAKQITALLGQNGAGKTTLFSILTGLIPPTSGDAIINGFSVVDNMAKIRTSLGFCPQHDVLFPFLTAREHLVFFNGLKNVPPATAEADIDSSLCALNLAPKASTLAGNLSGGMKRKLCLAIAFTGDSRFVLLDEPTAGVDVASRRSVWDFIIKKREENDRSIMISTHFLDEAEVLADRVAIVDQGELVCCGSPLYLKNLYGVGYQLALETDTSADTAALKATVLEHVPSADVTSEVARELVFSLPSSSKSNFPRMLKELESDPSVGSVSVGVTTLESVFLAITDGIQTDPAALGGEDAVARVVEELPSDLHLVAESSKPLPQELEAEAEAEKEGHPLPTPAILVPSTSSQINTLLRKRWHNAKRDKRSFICANLIPVIFVTLGLIFALVGAFQGEQDPLTLSLDEASNANEGEPLIPMPDVVTAGSLFSCNLPSSCSWNKKSGAATIASACGQTIYPTNASDCTIGGLLDPATDLPTAVTIDTVPSPASSVFDVSTFLEATKASNKASRYAGISFQFQSDSVTAGANWGTTLKTNCAAASPLPPVDCATYAGGFGYNIPVNFTSIHSAPLYQCVADSMLYNFGLATAGGSSLPPYKISPPASGPGLISMTLAPLPYTANQSSVAAAANVFLTWFCIVASFPFILAAVSTFVVQEKQCRARYLQKISGVSTVAYWLSNFIWDLTSYVVTVSAIIGLMFAFNATGLITTDYDIVSGIIALLYMFGPAAIGFTYLISFFFKEPSASQGFMILFNFVVGIGGSLTVLLLVVINDNIEIADIISWCLRWIPIFSLARGLIFSINVAYINPSNPEATVWTGEVMLIDFLWLVGGSFVYIILVITFDYYDGELRAQAGLACCARGWRRLCCCWSDPARSPPLRASGSATAGTALIVADSEVVRNEEHVEEVLAAGSGDYPPILVSNLTKRYETLPPKLAVNRLTFSVEPGEIFGLLGVNGAGKTTTIKMLVGDEDVTEGKAYLAGFSLADDLNELRRNVGYCPQFDAHFKNLTGEETLLVYARIKGIAEPEIAVADVLKRIGLDHAKARIAESYSGGMKRKLSFAIATIAMPPIVFLDEPSTGMDPLAKREMWKFIGALKGTPAIIMTTHSLEEAENLSARIGIMGQGRLLALGSSSRLKARHGEGFQIILKLQFITPEDADYLAWKERVQEVVSANEELSERLAGNGWKADLSTVRYIVKELDLGMDADERIVTAEDGGVGEEALIAAQAMFGGAALSELLYYIVLTARIGDVEKFMEAREAEWGMCERTERKQLSLKYQVQGGGKGGGEGGGVGIGRLFEVLEQAKDDLKLIDYSASMMTLEDVFQKFAVEEK</sequence>
<evidence type="ECO:0000256" key="5">
    <source>
        <dbReference type="ARBA" id="ARBA00022737"/>
    </source>
</evidence>
<dbReference type="Pfam" id="PF12698">
    <property type="entry name" value="ABC2_membrane_3"/>
    <property type="match status" value="2"/>
</dbReference>
<feature type="transmembrane region" description="Helical" evidence="10">
    <location>
        <begin position="1121"/>
        <end position="1140"/>
    </location>
</feature>
<dbReference type="InterPro" id="IPR003439">
    <property type="entry name" value="ABC_transporter-like_ATP-bd"/>
</dbReference>
<feature type="domain" description="ABC transporter" evidence="11">
    <location>
        <begin position="1287"/>
        <end position="1517"/>
    </location>
</feature>
<dbReference type="SUPFAM" id="SSF52540">
    <property type="entry name" value="P-loop containing nucleoside triphosphate hydrolases"/>
    <property type="match status" value="2"/>
</dbReference>
<feature type="transmembrane region" description="Helical" evidence="10">
    <location>
        <begin position="94"/>
        <end position="112"/>
    </location>
</feature>
<evidence type="ECO:0000256" key="8">
    <source>
        <dbReference type="ARBA" id="ARBA00022989"/>
    </source>
</evidence>
<evidence type="ECO:0000259" key="11">
    <source>
        <dbReference type="PROSITE" id="PS50893"/>
    </source>
</evidence>
<keyword evidence="8 10" id="KW-1133">Transmembrane helix</keyword>
<protein>
    <recommendedName>
        <fullName evidence="11">ABC transporter domain-containing protein</fullName>
    </recommendedName>
</protein>
<evidence type="ECO:0000256" key="6">
    <source>
        <dbReference type="ARBA" id="ARBA00022741"/>
    </source>
</evidence>
<dbReference type="PROSITE" id="PS50893">
    <property type="entry name" value="ABC_TRANSPORTER_2"/>
    <property type="match status" value="2"/>
</dbReference>
<feature type="transmembrane region" description="Helical" evidence="10">
    <location>
        <begin position="171"/>
        <end position="194"/>
    </location>
</feature>
<keyword evidence="4 10" id="KW-0812">Transmembrane</keyword>
<organism evidence="12 13">
    <name type="scientific">Tetraparma gracilis</name>
    <dbReference type="NCBI Taxonomy" id="2962635"/>
    <lineage>
        <taxon>Eukaryota</taxon>
        <taxon>Sar</taxon>
        <taxon>Stramenopiles</taxon>
        <taxon>Ochrophyta</taxon>
        <taxon>Bolidophyceae</taxon>
        <taxon>Parmales</taxon>
        <taxon>Triparmaceae</taxon>
        <taxon>Tetraparma</taxon>
    </lineage>
</organism>
<evidence type="ECO:0000256" key="9">
    <source>
        <dbReference type="ARBA" id="ARBA00023136"/>
    </source>
</evidence>
<feature type="transmembrane region" description="Helical" evidence="10">
    <location>
        <begin position="1002"/>
        <end position="1024"/>
    </location>
</feature>
<dbReference type="EMBL" id="BRYB01000886">
    <property type="protein sequence ID" value="GMI39675.1"/>
    <property type="molecule type" value="Genomic_DNA"/>
</dbReference>
<feature type="transmembrane region" description="Helical" evidence="10">
    <location>
        <begin position="1057"/>
        <end position="1077"/>
    </location>
</feature>
<evidence type="ECO:0000313" key="13">
    <source>
        <dbReference type="Proteomes" id="UP001165060"/>
    </source>
</evidence>
<dbReference type="InterPro" id="IPR026082">
    <property type="entry name" value="ABCA"/>
</dbReference>
<proteinExistence type="inferred from homology"/>
<dbReference type="Pfam" id="PF00005">
    <property type="entry name" value="ABC_tran"/>
    <property type="match status" value="2"/>
</dbReference>
<evidence type="ECO:0000256" key="2">
    <source>
        <dbReference type="ARBA" id="ARBA00008869"/>
    </source>
</evidence>
<comment type="caution">
    <text evidence="12">The sequence shown here is derived from an EMBL/GenBank/DDBJ whole genome shotgun (WGS) entry which is preliminary data.</text>
</comment>
<evidence type="ECO:0000256" key="10">
    <source>
        <dbReference type="SAM" id="Phobius"/>
    </source>
</evidence>
<dbReference type="PROSITE" id="PS00211">
    <property type="entry name" value="ABC_TRANSPORTER_1"/>
    <property type="match status" value="2"/>
</dbReference>
<evidence type="ECO:0000256" key="3">
    <source>
        <dbReference type="ARBA" id="ARBA00022448"/>
    </source>
</evidence>